<dbReference type="AlphaFoldDB" id="A0A1Y3GDP2"/>
<protein>
    <submittedName>
        <fullName evidence="2">Pcc1 subunit of KEOPS complex</fullName>
    </submittedName>
</protein>
<dbReference type="OrthoDB" id="8982at2157"/>
<dbReference type="Gene3D" id="3.30.310.50">
    <property type="entry name" value="Alpha-D-phosphohexomutase, C-terminal domain"/>
    <property type="match status" value="1"/>
</dbReference>
<sequence>MHTLKLTIKTNNPKTTYKAIKPELKDAPNNRTKTQITKQNNKLQLQIQAKDTTSLRAATNSWLRWIMITTETNQITQQNHQQKT</sequence>
<dbReference type="Proteomes" id="UP000195137">
    <property type="component" value="Unassembled WGS sequence"/>
</dbReference>
<dbReference type="Pfam" id="PF09341">
    <property type="entry name" value="Pcc1"/>
    <property type="match status" value="1"/>
</dbReference>
<organism evidence="2 3">
    <name type="scientific">Methanonatronarchaeum thermophilum</name>
    <dbReference type="NCBI Taxonomy" id="1927129"/>
    <lineage>
        <taxon>Archaea</taxon>
        <taxon>Methanobacteriati</taxon>
        <taxon>Methanobacteriota</taxon>
        <taxon>Methanonatronarchaeia</taxon>
        <taxon>Methanonatronarchaeales</taxon>
        <taxon>Methanonatronarchaeaceae</taxon>
        <taxon>Methanonatronarchaeum</taxon>
    </lineage>
</organism>
<dbReference type="InterPro" id="IPR015419">
    <property type="entry name" value="CTAG/Pcc1"/>
</dbReference>
<keyword evidence="3" id="KW-1185">Reference proteome</keyword>
<proteinExistence type="inferred from homology"/>
<gene>
    <name evidence="2" type="ORF">AMET1_0200</name>
</gene>
<evidence type="ECO:0000256" key="1">
    <source>
        <dbReference type="ARBA" id="ARBA00007073"/>
    </source>
</evidence>
<name>A0A1Y3GDP2_9EURY</name>
<evidence type="ECO:0000313" key="2">
    <source>
        <dbReference type="EMBL" id="OUJ19529.1"/>
    </source>
</evidence>
<comment type="caution">
    <text evidence="2">The sequence shown here is derived from an EMBL/GenBank/DDBJ whole genome shotgun (WGS) entry which is preliminary data.</text>
</comment>
<reference evidence="2 3" key="1">
    <citation type="submission" date="2016-12" db="EMBL/GenBank/DDBJ databases">
        <title>Discovery of methanogenic haloarchaea.</title>
        <authorList>
            <person name="Sorokin D.Y."/>
            <person name="Makarova K.S."/>
            <person name="Abbas B."/>
            <person name="Ferrer M."/>
            <person name="Golyshin P.N."/>
        </authorList>
    </citation>
    <scope>NUCLEOTIDE SEQUENCE [LARGE SCALE GENOMIC DNA]</scope>
    <source>
        <strain evidence="2">AMET1</strain>
    </source>
</reference>
<accession>A0A1Y3GDP2</accession>
<dbReference type="NCBIfam" id="NF011470">
    <property type="entry name" value="PRK14887.1"/>
    <property type="match status" value="1"/>
</dbReference>
<dbReference type="RefSeq" id="WP_086636621.1">
    <property type="nucleotide sequence ID" value="NZ_MRZU01000002.1"/>
</dbReference>
<dbReference type="EMBL" id="MRZU01000002">
    <property type="protein sequence ID" value="OUJ19529.1"/>
    <property type="molecule type" value="Genomic_DNA"/>
</dbReference>
<evidence type="ECO:0000313" key="3">
    <source>
        <dbReference type="Proteomes" id="UP000195137"/>
    </source>
</evidence>
<comment type="similarity">
    <text evidence="1">Belongs to the CTAG/PCC1 family.</text>
</comment>